<organism evidence="1 2">
    <name type="scientific">Stigmatella aurantiaca (strain DW4/3-1)</name>
    <dbReference type="NCBI Taxonomy" id="378806"/>
    <lineage>
        <taxon>Bacteria</taxon>
        <taxon>Pseudomonadati</taxon>
        <taxon>Myxococcota</taxon>
        <taxon>Myxococcia</taxon>
        <taxon>Myxococcales</taxon>
        <taxon>Cystobacterineae</taxon>
        <taxon>Archangiaceae</taxon>
        <taxon>Stigmatella</taxon>
    </lineage>
</organism>
<evidence type="ECO:0000313" key="1">
    <source>
        <dbReference type="EMBL" id="ADO71908.1"/>
    </source>
</evidence>
<dbReference type="OrthoDB" id="9813452at2"/>
<dbReference type="RefSeq" id="WP_013376068.1">
    <property type="nucleotide sequence ID" value="NC_014623.1"/>
</dbReference>
<proteinExistence type="predicted"/>
<reference evidence="1 2" key="1">
    <citation type="journal article" date="2011" name="Mol. Biol. Evol.">
        <title>Comparative genomic analysis of fruiting body formation in Myxococcales.</title>
        <authorList>
            <person name="Huntley S."/>
            <person name="Hamann N."/>
            <person name="Wegener-Feldbrugge S."/>
            <person name="Treuner-Lange A."/>
            <person name="Kube M."/>
            <person name="Reinhardt R."/>
            <person name="Klages S."/>
            <person name="Muller R."/>
            <person name="Ronning C.M."/>
            <person name="Nierman W.C."/>
            <person name="Sogaard-Andersen L."/>
        </authorList>
    </citation>
    <scope>NUCLEOTIDE SEQUENCE [LARGE SCALE GENOMIC DNA]</scope>
    <source>
        <strain evidence="1 2">DW4/3-1</strain>
    </source>
</reference>
<dbReference type="eggNOG" id="COG3018">
    <property type="taxonomic scope" value="Bacteria"/>
</dbReference>
<dbReference type="STRING" id="378806.STAUR_4124"/>
<name>E3FP98_STIAD</name>
<evidence type="ECO:0000313" key="2">
    <source>
        <dbReference type="Proteomes" id="UP000001351"/>
    </source>
</evidence>
<dbReference type="HOGENOM" id="CLU_060107_0_0_7"/>
<sequence>MKRSLWMVVLGVPWMALGQAKEAKSPVPVAVMASPKAGVDWKEGVLRATGAGAPDVRASNPAQARLGAERAAKNDAYRNLLRQLEGVPLRAGQTVGEAMAQEEVRGRVEETLRGFKISHKRYYSDSGVEMDAEVPLPALVSALVPASAPGIVLNKQGPKKYTGLVVDARGLGATPVLAPVLVDAAGHPVYGVDALSRRTTAVAVYPEGLDEARKSSLVGEKPLVVKAVRLQGSDLVLADEALKQLAESDVSFLAEGRVAIVTR</sequence>
<dbReference type="AlphaFoldDB" id="E3FP98"/>
<accession>E3FP98</accession>
<gene>
    <name evidence="1" type="ordered locus">STAUR_4124</name>
</gene>
<keyword evidence="2" id="KW-1185">Reference proteome</keyword>
<dbReference type="KEGG" id="sur:STAUR_4124"/>
<dbReference type="Proteomes" id="UP000001351">
    <property type="component" value="Chromosome"/>
</dbReference>
<dbReference type="EMBL" id="CP002271">
    <property type="protein sequence ID" value="ADO71908.1"/>
    <property type="molecule type" value="Genomic_DNA"/>
</dbReference>
<protein>
    <submittedName>
        <fullName evidence="1">Conserved uncharacterized protein</fullName>
    </submittedName>
</protein>